<dbReference type="EMBL" id="JBEXZR010000045">
    <property type="protein sequence ID" value="MEU0711951.1"/>
    <property type="molecule type" value="Genomic_DNA"/>
</dbReference>
<organism evidence="3 4">
    <name type="scientific">Streptomyces lavendulocolor</name>
    <dbReference type="NCBI Taxonomy" id="67316"/>
    <lineage>
        <taxon>Bacteria</taxon>
        <taxon>Bacillati</taxon>
        <taxon>Actinomycetota</taxon>
        <taxon>Actinomycetes</taxon>
        <taxon>Kitasatosporales</taxon>
        <taxon>Streptomycetaceae</taxon>
        <taxon>Streptomyces</taxon>
    </lineage>
</organism>
<gene>
    <name evidence="3" type="ORF">ABZ508_31770</name>
</gene>
<protein>
    <submittedName>
        <fullName evidence="3">Cytochrome P450</fullName>
    </submittedName>
</protein>
<evidence type="ECO:0000256" key="2">
    <source>
        <dbReference type="SAM" id="MobiDB-lite"/>
    </source>
</evidence>
<name>A0ABV2WF08_9ACTN</name>
<dbReference type="PANTHER" id="PTHR46696">
    <property type="entry name" value="P450, PUTATIVE (EUROFUNG)-RELATED"/>
    <property type="match status" value="1"/>
</dbReference>
<dbReference type="SUPFAM" id="SSF48264">
    <property type="entry name" value="Cytochrome P450"/>
    <property type="match status" value="1"/>
</dbReference>
<dbReference type="InterPro" id="IPR001128">
    <property type="entry name" value="Cyt_P450"/>
</dbReference>
<dbReference type="RefSeq" id="WP_359658157.1">
    <property type="nucleotide sequence ID" value="NZ_JBEXZP010000286.1"/>
</dbReference>
<dbReference type="Gene3D" id="1.10.630.10">
    <property type="entry name" value="Cytochrome P450"/>
    <property type="match status" value="1"/>
</dbReference>
<comment type="similarity">
    <text evidence="1">Belongs to the cytochrome P450 family.</text>
</comment>
<feature type="region of interest" description="Disordered" evidence="2">
    <location>
        <begin position="216"/>
        <end position="240"/>
    </location>
</feature>
<sequence length="446" mass="48289">MEFLAAYDAIPQTDAAGRVGLLRQQMKADGPALLRELRERRPVFATPVGVFVTRMPDVVEVLSTPEVFTVGVYGPVLEEALHGPFMLARDGADLHWHDRAHAQLVLPPEDFAPVRGLTARVSDDALDRAVAVARIEGRTTFDYVQEYAAPVAARVAREYLGFTDVPEETLHGLSQRVQRAVFVNQERDPDVHASGVAAGKELHDIVAGVIGRRRAAGVRPGAPGGPAGDGAGDDGVPDDVLGRMLRTALPPGTGRELDDERVNNQLVGFLIGYQQNAAQCATTALKELVSRPEEFARAERAAASEDTAVFDGYVWEALRFHPFVPSTPRLCVRDHVLAAGTPRETRLAAGTVVHAHMASAMFDETVVADPYTFRPDRTPVHNMVLGHGAHDCVGKYPARAIVPEMVRRVLLRPGVRPLPGRERDLDYAGTPYPQHYPVTAGATASA</sequence>
<dbReference type="Proteomes" id="UP001550378">
    <property type="component" value="Unassembled WGS sequence"/>
</dbReference>
<dbReference type="Pfam" id="PF00067">
    <property type="entry name" value="p450"/>
    <property type="match status" value="1"/>
</dbReference>
<evidence type="ECO:0000313" key="4">
    <source>
        <dbReference type="Proteomes" id="UP001550378"/>
    </source>
</evidence>
<reference evidence="3 4" key="1">
    <citation type="submission" date="2024-06" db="EMBL/GenBank/DDBJ databases">
        <title>The Natural Products Discovery Center: Release of the First 8490 Sequenced Strains for Exploring Actinobacteria Biosynthetic Diversity.</title>
        <authorList>
            <person name="Kalkreuter E."/>
            <person name="Kautsar S.A."/>
            <person name="Yang D."/>
            <person name="Bader C.D."/>
            <person name="Teijaro C.N."/>
            <person name="Fluegel L."/>
            <person name="Davis C.M."/>
            <person name="Simpson J.R."/>
            <person name="Lauterbach L."/>
            <person name="Steele A.D."/>
            <person name="Gui C."/>
            <person name="Meng S."/>
            <person name="Li G."/>
            <person name="Viehrig K."/>
            <person name="Ye F."/>
            <person name="Su P."/>
            <person name="Kiefer A.F."/>
            <person name="Nichols A."/>
            <person name="Cepeda A.J."/>
            <person name="Yan W."/>
            <person name="Fan B."/>
            <person name="Jiang Y."/>
            <person name="Adhikari A."/>
            <person name="Zheng C.-J."/>
            <person name="Schuster L."/>
            <person name="Cowan T.M."/>
            <person name="Smanski M.J."/>
            <person name="Chevrette M.G."/>
            <person name="De Carvalho L.P.S."/>
            <person name="Shen B."/>
        </authorList>
    </citation>
    <scope>NUCLEOTIDE SEQUENCE [LARGE SCALE GENOMIC DNA]</scope>
    <source>
        <strain evidence="3 4">NPDC006337</strain>
    </source>
</reference>
<accession>A0ABV2WF08</accession>
<evidence type="ECO:0000256" key="1">
    <source>
        <dbReference type="ARBA" id="ARBA00010617"/>
    </source>
</evidence>
<keyword evidence="4" id="KW-1185">Reference proteome</keyword>
<dbReference type="InterPro" id="IPR036396">
    <property type="entry name" value="Cyt_P450_sf"/>
</dbReference>
<comment type="caution">
    <text evidence="3">The sequence shown here is derived from an EMBL/GenBank/DDBJ whole genome shotgun (WGS) entry which is preliminary data.</text>
</comment>
<proteinExistence type="inferred from homology"/>
<dbReference type="PANTHER" id="PTHR46696:SF1">
    <property type="entry name" value="CYTOCHROME P450 YJIB-RELATED"/>
    <property type="match status" value="1"/>
</dbReference>
<evidence type="ECO:0000313" key="3">
    <source>
        <dbReference type="EMBL" id="MEU0711951.1"/>
    </source>
</evidence>